<dbReference type="PRINTS" id="PR00111">
    <property type="entry name" value="ABHYDROLASE"/>
</dbReference>
<name>A0A1H9BNJ5_9GAMM</name>
<evidence type="ECO:0000313" key="2">
    <source>
        <dbReference type="EMBL" id="SEP90321.1"/>
    </source>
</evidence>
<dbReference type="InterPro" id="IPR000073">
    <property type="entry name" value="AB_hydrolase_1"/>
</dbReference>
<dbReference type="Gene3D" id="3.40.50.1820">
    <property type="entry name" value="alpha/beta hydrolase"/>
    <property type="match status" value="1"/>
</dbReference>
<sequence>MSKRGSVGVQGELVSLPRAGLRLAVSREGQGPALVCLHAIGHGGGDFSLLSAALRGQCELIRIDWPGQGSSPPDQEPASAGRYAALLDELLEVLHIENPVLLGNSIGGAVALLTAARRPLRALVLCDAGGLVPVSAFVRVVVALFVRFFAAGARGAPWFARAFAWYYRYLVLPQPAAAAQRERIIASAYEIAPILHQAWQSFARPEADLRALAASLELPIWCAWSGSDRVIPLWMCRPAIARMRRARLSVFKGGHSAFLEQPDEFLRELRIFLAQLTPAQAGSAVSPRPAASAG</sequence>
<dbReference type="EMBL" id="FOFS01000002">
    <property type="protein sequence ID" value="SEP90321.1"/>
    <property type="molecule type" value="Genomic_DNA"/>
</dbReference>
<reference evidence="2 3" key="1">
    <citation type="submission" date="2016-10" db="EMBL/GenBank/DDBJ databases">
        <authorList>
            <person name="de Groot N.N."/>
        </authorList>
    </citation>
    <scope>NUCLEOTIDE SEQUENCE [LARGE SCALE GENOMIC DNA]</scope>
    <source>
        <strain evidence="2 3">DSM 25927</strain>
    </source>
</reference>
<dbReference type="PANTHER" id="PTHR46438">
    <property type="entry name" value="ALPHA/BETA-HYDROLASES SUPERFAMILY PROTEIN"/>
    <property type="match status" value="1"/>
</dbReference>
<organism evidence="2 3">
    <name type="scientific">Solimonas aquatica</name>
    <dbReference type="NCBI Taxonomy" id="489703"/>
    <lineage>
        <taxon>Bacteria</taxon>
        <taxon>Pseudomonadati</taxon>
        <taxon>Pseudomonadota</taxon>
        <taxon>Gammaproteobacteria</taxon>
        <taxon>Nevskiales</taxon>
        <taxon>Nevskiaceae</taxon>
        <taxon>Solimonas</taxon>
    </lineage>
</organism>
<dbReference type="STRING" id="489703.SAMN04488038_102156"/>
<protein>
    <submittedName>
        <fullName evidence="2">Pimeloyl-ACP methyl ester carboxylesterase</fullName>
    </submittedName>
</protein>
<dbReference type="Proteomes" id="UP000199233">
    <property type="component" value="Unassembled WGS sequence"/>
</dbReference>
<evidence type="ECO:0000313" key="3">
    <source>
        <dbReference type="Proteomes" id="UP000199233"/>
    </source>
</evidence>
<keyword evidence="3" id="KW-1185">Reference proteome</keyword>
<dbReference type="SUPFAM" id="SSF53474">
    <property type="entry name" value="alpha/beta-Hydrolases"/>
    <property type="match status" value="1"/>
</dbReference>
<dbReference type="RefSeq" id="WP_177188818.1">
    <property type="nucleotide sequence ID" value="NZ_FOFS01000002.1"/>
</dbReference>
<feature type="domain" description="AB hydrolase-1" evidence="1">
    <location>
        <begin position="34"/>
        <end position="267"/>
    </location>
</feature>
<dbReference type="InterPro" id="IPR029058">
    <property type="entry name" value="AB_hydrolase_fold"/>
</dbReference>
<accession>A0A1H9BNJ5</accession>
<dbReference type="Pfam" id="PF12697">
    <property type="entry name" value="Abhydrolase_6"/>
    <property type="match status" value="1"/>
</dbReference>
<dbReference type="AlphaFoldDB" id="A0A1H9BNJ5"/>
<proteinExistence type="predicted"/>
<evidence type="ECO:0000259" key="1">
    <source>
        <dbReference type="Pfam" id="PF12697"/>
    </source>
</evidence>
<gene>
    <name evidence="2" type="ORF">SAMN04488038_102156</name>
</gene>